<evidence type="ECO:0000259" key="3">
    <source>
        <dbReference type="PROSITE" id="PS50022"/>
    </source>
</evidence>
<dbReference type="RefSeq" id="WP_157758479.1">
    <property type="nucleotide sequence ID" value="NZ_CP022098.1"/>
</dbReference>
<dbReference type="InterPro" id="IPR050883">
    <property type="entry name" value="PNGase"/>
</dbReference>
<dbReference type="KEGG" id="cfus:CYFUS_003285"/>
<dbReference type="PANTHER" id="PTHR12143">
    <property type="entry name" value="PEPTIDE N-GLYCANASE PNGASE -RELATED"/>
    <property type="match status" value="1"/>
</dbReference>
<evidence type="ECO:0000313" key="4">
    <source>
        <dbReference type="EMBL" id="ATB37860.1"/>
    </source>
</evidence>
<feature type="region of interest" description="Disordered" evidence="1">
    <location>
        <begin position="31"/>
        <end position="78"/>
    </location>
</feature>
<sequence length="933" mass="99542">MTKFLQRAVLTYGSCLLLALSAAGCRDDGLAAPDAGGDTPDSGVETDGGVGEPDAGSPPPAADLAKHVDPFIGTDDSNSPFPVPGGAGGSTFPGATVPFGMLQLSPDTPTASPSGYRYSDSLIEHFSLTHFNGAGCPNNEDLPFLPHVGALTTSPATDWKLFRTGYKKETEAASPGYYQVTLDGDLKVELTTTTRTGMVRLHYPASTVAQLLLHTGRNATNGNTRSGNVQIVGKDKIRGSATAGGFCGSSKTYQIYFAAQFDRPFTASGTWLGNALSPGKLTASGTRSGAFVTFDTTQEPVVQMKIGVSFVSMANAEANLAAENAGWDFDAVRTAARDRWNQVLNRVEITGGGDADLEQFYTALYHVFQNPNVASDVNGQYMGFDGSVHMADGWTVYQNYSGWDIIRSWTHLISAIAPEAPDIIRSMVDDGEKGGLLPFWSHQNVEVNVMVGDPGSVNVANAYAMGVRGFDTDSALQLMLKSASNPEDTQRLGLSDWLTHHYVGGNAAISLEYAMADFAISRYAGALGNTAVRDEYLTRSHYWTESWNPASKLIEPRAGELQPGAAAARIYEVQVHGTAVPATNLALNRTATASASCGDDENPSKAVNGTTNGGYSDKWCDNTSQDKWWQVDLGSVQSIDKIIISHSGAGGESTDWNTQDFTLSVSTDNVTFETVATVTGNTANVTTHNFTAREARYVKLSIQTAIKADPLGAWACQPVDVTKDCGYIEGNAVQYVWMIPHDLEGLFTHMGGHAEADKRLDDLFTELNAGTKRPHFYIGNEPEHGTPWIYNFAQKPWKTQAIVRRIIDETFYGGPGGLPGNDDLGSTSAWLVWSYLGMYPAIPGTDVLVINGPLFPSAKVHLANGHVVTIEGEGAGPASKYIQGLAIDGKASTKTFVRFADIAPGATLKYVMGATANESWGSGEGDRPPSFAP</sequence>
<keyword evidence="2" id="KW-0732">Signal</keyword>
<dbReference type="SUPFAM" id="SSF48208">
    <property type="entry name" value="Six-hairpin glycosidases"/>
    <property type="match status" value="1"/>
</dbReference>
<dbReference type="GO" id="GO:0000224">
    <property type="term" value="F:peptide-N4-(N-acetyl-beta-glucosaminyl)asparagine amidase activity"/>
    <property type="evidence" value="ECO:0007669"/>
    <property type="project" value="TreeGrafter"/>
</dbReference>
<dbReference type="Gene3D" id="3.30.2080.10">
    <property type="entry name" value="GH92 mannosidase domain"/>
    <property type="match status" value="1"/>
</dbReference>
<dbReference type="GO" id="GO:0030246">
    <property type="term" value="F:carbohydrate binding"/>
    <property type="evidence" value="ECO:0007669"/>
    <property type="project" value="InterPro"/>
</dbReference>
<feature type="compositionally biased region" description="Low complexity" evidence="1">
    <location>
        <begin position="31"/>
        <end position="41"/>
    </location>
</feature>
<dbReference type="InterPro" id="IPR014718">
    <property type="entry name" value="GH-type_carb-bd"/>
</dbReference>
<dbReference type="Pfam" id="PF07971">
    <property type="entry name" value="Glyco_hydro_92"/>
    <property type="match status" value="2"/>
</dbReference>
<dbReference type="InterPro" id="IPR008928">
    <property type="entry name" value="6-hairpin_glycosidase_sf"/>
</dbReference>
<feature type="chain" id="PRO_5013213447" description="F5/8 type C domain-containing protein" evidence="2">
    <location>
        <begin position="26"/>
        <end position="933"/>
    </location>
</feature>
<dbReference type="InterPro" id="IPR005887">
    <property type="entry name" value="GH92_a_mannosidase_put"/>
</dbReference>
<evidence type="ECO:0000256" key="2">
    <source>
        <dbReference type="SAM" id="SignalP"/>
    </source>
</evidence>
<gene>
    <name evidence="4" type="ORF">CYFUS_003285</name>
</gene>
<dbReference type="InterPro" id="IPR012939">
    <property type="entry name" value="Glyco_hydro_92"/>
</dbReference>
<feature type="signal peptide" evidence="2">
    <location>
        <begin position="1"/>
        <end position="25"/>
    </location>
</feature>
<organism evidence="4 5">
    <name type="scientific">Cystobacter fuscus</name>
    <dbReference type="NCBI Taxonomy" id="43"/>
    <lineage>
        <taxon>Bacteria</taxon>
        <taxon>Pseudomonadati</taxon>
        <taxon>Myxococcota</taxon>
        <taxon>Myxococcia</taxon>
        <taxon>Myxococcales</taxon>
        <taxon>Cystobacterineae</taxon>
        <taxon>Archangiaceae</taxon>
        <taxon>Cystobacter</taxon>
    </lineage>
</organism>
<dbReference type="Pfam" id="PF17678">
    <property type="entry name" value="Glyco_hydro_92N"/>
    <property type="match status" value="1"/>
</dbReference>
<dbReference type="PROSITE" id="PS51257">
    <property type="entry name" value="PROKAR_LIPOPROTEIN"/>
    <property type="match status" value="1"/>
</dbReference>
<dbReference type="EMBL" id="CP022098">
    <property type="protein sequence ID" value="ATB37860.1"/>
    <property type="molecule type" value="Genomic_DNA"/>
</dbReference>
<reference evidence="4 5" key="1">
    <citation type="submission" date="2017-06" db="EMBL/GenBank/DDBJ databases">
        <title>Sequencing and comparative analysis of myxobacterial genomes.</title>
        <authorList>
            <person name="Rupp O."/>
            <person name="Goesmann A."/>
            <person name="Sogaard-Andersen L."/>
        </authorList>
    </citation>
    <scope>NUCLEOTIDE SEQUENCE [LARGE SCALE GENOMIC DNA]</scope>
    <source>
        <strain evidence="4 5">DSM 52655</strain>
    </source>
</reference>
<dbReference type="NCBIfam" id="TIGR01180">
    <property type="entry name" value="aman2_put"/>
    <property type="match status" value="1"/>
</dbReference>
<dbReference type="InterPro" id="IPR008979">
    <property type="entry name" value="Galactose-bd-like_sf"/>
</dbReference>
<dbReference type="Proteomes" id="UP000217257">
    <property type="component" value="Chromosome"/>
</dbReference>
<dbReference type="InterPro" id="IPR000421">
    <property type="entry name" value="FA58C"/>
</dbReference>
<dbReference type="GO" id="GO:0005975">
    <property type="term" value="P:carbohydrate metabolic process"/>
    <property type="evidence" value="ECO:0007669"/>
    <property type="project" value="InterPro"/>
</dbReference>
<protein>
    <recommendedName>
        <fullName evidence="3">F5/8 type C domain-containing protein</fullName>
    </recommendedName>
</protein>
<accession>A0A250J2V8</accession>
<dbReference type="PROSITE" id="PS50022">
    <property type="entry name" value="FA58C_3"/>
    <property type="match status" value="1"/>
</dbReference>
<proteinExistence type="predicted"/>
<dbReference type="InterPro" id="IPR041371">
    <property type="entry name" value="GH92_N"/>
</dbReference>
<dbReference type="SUPFAM" id="SSF49785">
    <property type="entry name" value="Galactose-binding domain-like"/>
    <property type="match status" value="1"/>
</dbReference>
<dbReference type="Gene3D" id="1.20.1050.60">
    <property type="entry name" value="alpha-1,2-mannosidase"/>
    <property type="match status" value="1"/>
</dbReference>
<dbReference type="GO" id="GO:0005829">
    <property type="term" value="C:cytosol"/>
    <property type="evidence" value="ECO:0007669"/>
    <property type="project" value="TreeGrafter"/>
</dbReference>
<evidence type="ECO:0000313" key="5">
    <source>
        <dbReference type="Proteomes" id="UP000217257"/>
    </source>
</evidence>
<dbReference type="Gene3D" id="2.70.98.10">
    <property type="match status" value="1"/>
</dbReference>
<name>A0A250J2V8_9BACT</name>
<dbReference type="PANTHER" id="PTHR12143:SF39">
    <property type="entry name" value="SECRETED PROTEIN"/>
    <property type="match status" value="1"/>
</dbReference>
<dbReference type="AlphaFoldDB" id="A0A250J2V8"/>
<evidence type="ECO:0000256" key="1">
    <source>
        <dbReference type="SAM" id="MobiDB-lite"/>
    </source>
</evidence>
<feature type="domain" description="F5/8 type C" evidence="3">
    <location>
        <begin position="580"/>
        <end position="700"/>
    </location>
</feature>
<dbReference type="GO" id="GO:0006516">
    <property type="term" value="P:glycoprotein catabolic process"/>
    <property type="evidence" value="ECO:0007669"/>
    <property type="project" value="TreeGrafter"/>
</dbReference>
<dbReference type="Gene3D" id="2.60.120.260">
    <property type="entry name" value="Galactose-binding domain-like"/>
    <property type="match status" value="1"/>
</dbReference>